<feature type="region of interest" description="Disordered" evidence="1">
    <location>
        <begin position="92"/>
        <end position="263"/>
    </location>
</feature>
<feature type="compositionally biased region" description="Polar residues" evidence="1">
    <location>
        <begin position="98"/>
        <end position="107"/>
    </location>
</feature>
<feature type="compositionally biased region" description="Polar residues" evidence="1">
    <location>
        <begin position="119"/>
        <end position="128"/>
    </location>
</feature>
<feature type="compositionally biased region" description="Polar residues" evidence="1">
    <location>
        <begin position="1479"/>
        <end position="1488"/>
    </location>
</feature>
<reference evidence="2" key="1">
    <citation type="journal article" date="2021" name="Proc. Natl. Acad. Sci. U.S.A.">
        <title>Three genomes in the algal genus Volvox reveal the fate of a haploid sex-determining region after a transition to homothallism.</title>
        <authorList>
            <person name="Yamamoto K."/>
            <person name="Hamaji T."/>
            <person name="Kawai-Toyooka H."/>
            <person name="Matsuzaki R."/>
            <person name="Takahashi F."/>
            <person name="Nishimura Y."/>
            <person name="Kawachi M."/>
            <person name="Noguchi H."/>
            <person name="Minakuchi Y."/>
            <person name="Umen J.G."/>
            <person name="Toyoda A."/>
            <person name="Nozaki H."/>
        </authorList>
    </citation>
    <scope>NUCLEOTIDE SEQUENCE</scope>
    <source>
        <strain evidence="2">NIES-3785</strain>
    </source>
</reference>
<feature type="compositionally biased region" description="Gly residues" evidence="1">
    <location>
        <begin position="1570"/>
        <end position="1587"/>
    </location>
</feature>
<feature type="compositionally biased region" description="Low complexity" evidence="1">
    <location>
        <begin position="1462"/>
        <end position="1478"/>
    </location>
</feature>
<feature type="compositionally biased region" description="Basic and acidic residues" evidence="1">
    <location>
        <begin position="600"/>
        <end position="612"/>
    </location>
</feature>
<gene>
    <name evidence="2" type="ORF">Vretimale_15829</name>
</gene>
<feature type="region of interest" description="Disordered" evidence="1">
    <location>
        <begin position="1511"/>
        <end position="1553"/>
    </location>
</feature>
<feature type="region of interest" description="Disordered" evidence="1">
    <location>
        <begin position="1570"/>
        <end position="1608"/>
    </location>
</feature>
<dbReference type="EMBL" id="BNCQ01000044">
    <property type="protein sequence ID" value="GIM12503.1"/>
    <property type="molecule type" value="Genomic_DNA"/>
</dbReference>
<feature type="region of interest" description="Disordered" evidence="1">
    <location>
        <begin position="576"/>
        <end position="625"/>
    </location>
</feature>
<protein>
    <submittedName>
        <fullName evidence="2">Uncharacterized protein</fullName>
    </submittedName>
</protein>
<name>A0A8J4GRA8_9CHLO</name>
<accession>A0A8J4GRA8</accession>
<feature type="compositionally biased region" description="Basic residues" evidence="1">
    <location>
        <begin position="181"/>
        <end position="195"/>
    </location>
</feature>
<dbReference type="Proteomes" id="UP000722791">
    <property type="component" value="Unassembled WGS sequence"/>
</dbReference>
<proteinExistence type="predicted"/>
<feature type="region of interest" description="Disordered" evidence="1">
    <location>
        <begin position="1384"/>
        <end position="1490"/>
    </location>
</feature>
<feature type="compositionally biased region" description="Acidic residues" evidence="1">
    <location>
        <begin position="889"/>
        <end position="904"/>
    </location>
</feature>
<evidence type="ECO:0000256" key="1">
    <source>
        <dbReference type="SAM" id="MobiDB-lite"/>
    </source>
</evidence>
<feature type="region of interest" description="Disordered" evidence="1">
    <location>
        <begin position="1164"/>
        <end position="1184"/>
    </location>
</feature>
<comment type="caution">
    <text evidence="2">The sequence shown here is derived from an EMBL/GenBank/DDBJ whole genome shotgun (WGS) entry which is preliminary data.</text>
</comment>
<feature type="compositionally biased region" description="Polar residues" evidence="1">
    <location>
        <begin position="240"/>
        <end position="262"/>
    </location>
</feature>
<evidence type="ECO:0000313" key="2">
    <source>
        <dbReference type="EMBL" id="GIM12503.1"/>
    </source>
</evidence>
<organism evidence="2 3">
    <name type="scientific">Volvox reticuliferus</name>
    <dbReference type="NCBI Taxonomy" id="1737510"/>
    <lineage>
        <taxon>Eukaryota</taxon>
        <taxon>Viridiplantae</taxon>
        <taxon>Chlorophyta</taxon>
        <taxon>core chlorophytes</taxon>
        <taxon>Chlorophyceae</taxon>
        <taxon>CS clade</taxon>
        <taxon>Chlamydomonadales</taxon>
        <taxon>Volvocaceae</taxon>
        <taxon>Volvox</taxon>
    </lineage>
</organism>
<sequence>MEAKLAIRMAPSGLYSTLYLSPHLPALMLSSFWHPRARHDGLFPADASYRIAAKWRARATSEAVHASELSHSLPGPVPGFYKVRQQTRTAEAAPFGNLPSTQSTPVKDSNPPARENDDIGSNRNSSILDKSRESATAPGKRRPHHSPEPSPRQLPPAGHHHEQPHLTRTCCRPPEPSPKPHQPHQRQQKKKKLKRDRPQDTRLGSPPSHPQHSRAERLPPQSQSQPPQLPPEPQRLSKNPPFQRSSPQSSVGQRPQFVNNNDWKCRTPKQITAALYGSTSLQQLLAQLEVCGPLNAVQLCAAFIAAERIAAREGGGTEAGRSPCPPQYGIAPWKNTGLLAPPCRPLTHFESTALITVLAAHSEVLADADPPELAATLWAAARLRLRLSPAELGPAMEAVWMWDPADPTVNRQEDRLQQRLPTAGVSVGAPRDVIGPWEVCLLLYAVSVLWPEYVRQNAGGFLEALDSYESVGSYGSGGGLDGPRSRRRRGGGLSCEQVAGVVVSLSRADAPLDEVEEEFVLQAVSSRLAAFSLPQLTALLSAGQKWSPLRRALHGSLLAAVLSRLDEHHDRFMAARKERQRQGALKSKAPSLEASGSDSEATRPTEASERHRQSTGSGDGGDNVEDDSAAAAVARALVAVLRSGLDPTTGQPLPSRVVSSLMRQVRLRAAAFNARDVCEALRAMAALHKAPSFQVARVIRWKEGVRGLLRRWLELLRLEAAVETEAQKVAVAAATAVGEVAAEVGQTACKGPTCADGDRGGDCISGGGPAVDRAVAARTFATTLHAVAQLGIRLQAAEASAASTAAMVLAPYMNHLADCVMVLSALPEVIGGEDAAVAAVAAAEQQREAAATGVIDKVKVEAVMRGQRHSEVQTSGSQNLTEKKAAAAAEEEEEEEEEEREEEVLGGGWLRLEGDGVRRLGPYGRRAAEVVLERAAVLLRSRETAACTTQRQGGSGGLNSGGSGDGVVASASGSAGELACLIRAAASVGVWPPGWWWRVWCEAVAAALPPALRPGLATDDAATAAAAAASSIGHAASACFSLTEAIDVLYSLARLTHLREEGVAVTRAKARPTTPTSSGGGWRWCWRRRRLVTSRRYQWGVGAAPKAVQSGPVTSCDNVAVSEMAAEEEEEEALRFEGQLLAALLAVACLGLAQPRRKCTAAHASSARGSGGDHGDGGGTSGGSGPRGLGVMSVYYLTWAIARLGLFAPREVALWAPRLTAAAPRTLVRLTPRKQVLMLRSVTRAFRGAAAPLPPAIAGAWLAAFDASMSRARGQTLSYAAAGMAAARISPPAPWLARFRAAVRARVSELGVRELAALVAGLRLHRRQSQPRQWQQQLQLQLQPLQGSQDRLWRQHYPDADEWGNAGLARALLRVLRRKLAAAVASRTQGPVGDTTAASTEGFRSRRQQQDSNSDPNPNVDLDLDQKPRFNPPHRITQQQAQGPHPDTSAHALARGAVITDSQSPPSQSASSHPQGQPRQHSPPQSHLSDAERQLVRRLISLLVRGAAARAAANPSGGTATAGVYVGDQLPPPGAEEGRWSGAHGDAPHGALDAGQSEIGAVLLQQQLGTGVGGNSDGSSGGSGGQGCSSSKTTDDYGSSSASDSRRRAVALRPRPLLVIRRHGIGEGRLMPFRLH</sequence>
<evidence type="ECO:0000313" key="3">
    <source>
        <dbReference type="Proteomes" id="UP000722791"/>
    </source>
</evidence>
<feature type="region of interest" description="Disordered" evidence="1">
    <location>
        <begin position="866"/>
        <end position="907"/>
    </location>
</feature>